<evidence type="ECO:0000256" key="6">
    <source>
        <dbReference type="SAM" id="Phobius"/>
    </source>
</evidence>
<reference evidence="9 10" key="1">
    <citation type="submission" date="2016-11" db="EMBL/GenBank/DDBJ databases">
        <authorList>
            <person name="Jaros S."/>
            <person name="Januszkiewicz K."/>
            <person name="Wedrychowicz H."/>
        </authorList>
    </citation>
    <scope>NUCLEOTIDE SEQUENCE [LARGE SCALE GENOMIC DNA]</scope>
    <source>
        <strain evidence="9 10">DSM 46144</strain>
    </source>
</reference>
<dbReference type="AlphaFoldDB" id="A0A1M7HPR5"/>
<keyword evidence="6" id="KW-1133">Transmembrane helix</keyword>
<organism evidence="9 10">
    <name type="scientific">Cryptosporangium aurantiacum</name>
    <dbReference type="NCBI Taxonomy" id="134849"/>
    <lineage>
        <taxon>Bacteria</taxon>
        <taxon>Bacillati</taxon>
        <taxon>Actinomycetota</taxon>
        <taxon>Actinomycetes</taxon>
        <taxon>Cryptosporangiales</taxon>
        <taxon>Cryptosporangiaceae</taxon>
        <taxon>Cryptosporangium</taxon>
    </lineage>
</organism>
<keyword evidence="6" id="KW-0812">Transmembrane</keyword>
<feature type="compositionally biased region" description="Low complexity" evidence="5">
    <location>
        <begin position="121"/>
        <end position="130"/>
    </location>
</feature>
<dbReference type="Proteomes" id="UP000184440">
    <property type="component" value="Unassembled WGS sequence"/>
</dbReference>
<protein>
    <submittedName>
        <fullName evidence="9">LPXTG-motif cell wall anchor domain-containing protein</fullName>
    </submittedName>
</protein>
<evidence type="ECO:0000256" key="1">
    <source>
        <dbReference type="ARBA" id="ARBA00022512"/>
    </source>
</evidence>
<keyword evidence="10" id="KW-1185">Reference proteome</keyword>
<dbReference type="InterPro" id="IPR019931">
    <property type="entry name" value="LPXTG_anchor"/>
</dbReference>
<evidence type="ECO:0000259" key="8">
    <source>
        <dbReference type="PROSITE" id="PS50847"/>
    </source>
</evidence>
<sequence length="210" mass="20675">MKPRFRRLAYAGAATVGAAVTAFVLAGGPTATADQCEDVSRAATALSAECVPAARAVGVALEGRPGARVIGATPNEASPPPEEAENQPVVPSGGPQVPETTAPPEEAENQPAVPTGGPQVPETTPPAEETSTQPVVPGASPTPSGTPSEGVGTQPAVPESTPPGVPETGQNQPQLPVTGGDEGPMIAALGGLTLAAGAGLVLAARRRRPD</sequence>
<dbReference type="RefSeq" id="WP_073250585.1">
    <property type="nucleotide sequence ID" value="NZ_FRCS01000001.1"/>
</dbReference>
<evidence type="ECO:0000256" key="2">
    <source>
        <dbReference type="ARBA" id="ARBA00022525"/>
    </source>
</evidence>
<feature type="domain" description="Gram-positive cocci surface proteins LPxTG" evidence="8">
    <location>
        <begin position="175"/>
        <end position="210"/>
    </location>
</feature>
<dbReference type="EMBL" id="FRCS01000001">
    <property type="protein sequence ID" value="SHM30388.1"/>
    <property type="molecule type" value="Genomic_DNA"/>
</dbReference>
<feature type="compositionally biased region" description="Low complexity" evidence="5">
    <location>
        <begin position="86"/>
        <end position="114"/>
    </location>
</feature>
<gene>
    <name evidence="9" type="ORF">SAMN05443668_101250</name>
</gene>
<evidence type="ECO:0000313" key="9">
    <source>
        <dbReference type="EMBL" id="SHM30388.1"/>
    </source>
</evidence>
<keyword evidence="6" id="KW-0472">Membrane</keyword>
<feature type="region of interest" description="Disordered" evidence="5">
    <location>
        <begin position="69"/>
        <end position="185"/>
    </location>
</feature>
<keyword evidence="3 7" id="KW-0732">Signal</keyword>
<feature type="transmembrane region" description="Helical" evidence="6">
    <location>
        <begin position="185"/>
        <end position="204"/>
    </location>
</feature>
<keyword evidence="1" id="KW-0134">Cell wall</keyword>
<feature type="signal peptide" evidence="7">
    <location>
        <begin position="1"/>
        <end position="33"/>
    </location>
</feature>
<dbReference type="Pfam" id="PF00746">
    <property type="entry name" value="Gram_pos_anchor"/>
    <property type="match status" value="1"/>
</dbReference>
<name>A0A1M7HPR5_9ACTN</name>
<accession>A0A1M7HPR5</accession>
<feature type="compositionally biased region" description="Low complexity" evidence="5">
    <location>
        <begin position="137"/>
        <end position="153"/>
    </location>
</feature>
<keyword evidence="4" id="KW-0572">Peptidoglycan-anchor</keyword>
<evidence type="ECO:0000256" key="3">
    <source>
        <dbReference type="ARBA" id="ARBA00022729"/>
    </source>
</evidence>
<proteinExistence type="predicted"/>
<dbReference type="PROSITE" id="PS50847">
    <property type="entry name" value="GRAM_POS_ANCHORING"/>
    <property type="match status" value="1"/>
</dbReference>
<dbReference type="NCBIfam" id="TIGR01167">
    <property type="entry name" value="LPXTG_anchor"/>
    <property type="match status" value="1"/>
</dbReference>
<evidence type="ECO:0000256" key="4">
    <source>
        <dbReference type="ARBA" id="ARBA00023088"/>
    </source>
</evidence>
<feature type="chain" id="PRO_5011957913" evidence="7">
    <location>
        <begin position="34"/>
        <end position="210"/>
    </location>
</feature>
<keyword evidence="2" id="KW-0964">Secreted</keyword>
<evidence type="ECO:0000256" key="5">
    <source>
        <dbReference type="SAM" id="MobiDB-lite"/>
    </source>
</evidence>
<evidence type="ECO:0000313" key="10">
    <source>
        <dbReference type="Proteomes" id="UP000184440"/>
    </source>
</evidence>
<evidence type="ECO:0000256" key="7">
    <source>
        <dbReference type="SAM" id="SignalP"/>
    </source>
</evidence>